<keyword evidence="2" id="KW-0472">Membrane</keyword>
<feature type="transmembrane region" description="Helical" evidence="2">
    <location>
        <begin position="545"/>
        <end position="568"/>
    </location>
</feature>
<keyword evidence="2" id="KW-1133">Transmembrane helix</keyword>
<feature type="compositionally biased region" description="Pro residues" evidence="1">
    <location>
        <begin position="89"/>
        <end position="105"/>
    </location>
</feature>
<comment type="caution">
    <text evidence="4">The sequence shown here is derived from an EMBL/GenBank/DDBJ whole genome shotgun (WGS) entry which is preliminary data.</text>
</comment>
<reference evidence="4 5" key="1">
    <citation type="submission" date="2012-10" db="EMBL/GenBank/DDBJ databases">
        <title>The draft sequence of the Mycobacterium pheli genome.</title>
        <authorList>
            <person name="Pettersson B.M.F."/>
            <person name="Das S."/>
            <person name="Dasgupta S."/>
            <person name="Bhattacharya A."/>
            <person name="Kirsebom L.A."/>
        </authorList>
    </citation>
    <scope>NUCLEOTIDE SEQUENCE [LARGE SCALE GENOMIC DNA]</scope>
    <source>
        <strain evidence="4 5">CCUG 21000</strain>
    </source>
</reference>
<feature type="compositionally biased region" description="Low complexity" evidence="1">
    <location>
        <begin position="106"/>
        <end position="129"/>
    </location>
</feature>
<accession>A0A5N5V0C5</accession>
<feature type="chain" id="PRO_5024454731" evidence="3">
    <location>
        <begin position="37"/>
        <end position="575"/>
    </location>
</feature>
<keyword evidence="2" id="KW-0812">Transmembrane</keyword>
<organism evidence="4 5">
    <name type="scientific">Mycolicibacterium phlei DSM 43239 = CCUG 21000</name>
    <dbReference type="NCBI Taxonomy" id="1226750"/>
    <lineage>
        <taxon>Bacteria</taxon>
        <taxon>Bacillati</taxon>
        <taxon>Actinomycetota</taxon>
        <taxon>Actinomycetes</taxon>
        <taxon>Mycobacteriales</taxon>
        <taxon>Mycobacteriaceae</taxon>
        <taxon>Mycolicibacterium</taxon>
    </lineage>
</organism>
<feature type="compositionally biased region" description="Low complexity" evidence="1">
    <location>
        <begin position="137"/>
        <end position="161"/>
    </location>
</feature>
<protein>
    <submittedName>
        <fullName evidence="4">Uncharacterized protein</fullName>
    </submittedName>
</protein>
<dbReference type="Proteomes" id="UP000325690">
    <property type="component" value="Unassembled WGS sequence"/>
</dbReference>
<dbReference type="EMBL" id="ANBP01000016">
    <property type="protein sequence ID" value="KAB7755341.1"/>
    <property type="molecule type" value="Genomic_DNA"/>
</dbReference>
<feature type="signal peptide" evidence="3">
    <location>
        <begin position="1"/>
        <end position="36"/>
    </location>
</feature>
<evidence type="ECO:0000313" key="5">
    <source>
        <dbReference type="Proteomes" id="UP000325690"/>
    </source>
</evidence>
<sequence length="575" mass="61061">MGAPKDKFRRHGVAALASGVAISLTALTAGLSPAVAQPDSDADVVTTVAPAPEIPQVSAPEPQRPTSAPEPAAPQAPPTQAPATQQPQAPAPEPELAPAPEPAPEPQTQAPQTQAPQTQAPRTSTVVETAEPEPATEEPSTSVERAPSTTTAPSTAPSTRARTTEESDTEETSQSDTEETSDSDPEGTSTRSSAALAPETSTSETDESSTSTSSTETSTTSDESEGKAEGEESAEESSEDSTEESDKPTVSITQAAKELETLVPETLDAPEEDIELARKAEPVFEPEPEPAPEPEIEALKQSIDLSLGLDGTKPSASAKVELENKQERGVELVSNVRQWRPDWIEYDEYYRPVLMNPFRQPVRIVYVYDMRPRILYIPPLARMVIEAAQFAAYSFTAAVLAPVNAAIDLAQAATAVAVGTFFGGGYFPGAGLPLPPPPPPVARFDNVPVFVNYSNARYEPFRVRQIVDVGEDKAYGGRKVLLDGATPVWGEWTQTANGERQFEVRKTQQFPGLSEPAEGPLPGDYRLRLAADESSTGGGMSGRDIFLMVSAGVIGTLGFGAIALAFFLGRRRPEA</sequence>
<keyword evidence="5" id="KW-1185">Reference proteome</keyword>
<evidence type="ECO:0000256" key="2">
    <source>
        <dbReference type="SAM" id="Phobius"/>
    </source>
</evidence>
<gene>
    <name evidence="4" type="ORF">MPHL21000_13155</name>
</gene>
<keyword evidence="3" id="KW-0732">Signal</keyword>
<dbReference type="RefSeq" id="WP_003885969.1">
    <property type="nucleotide sequence ID" value="NZ_ANBO01000013.1"/>
</dbReference>
<feature type="region of interest" description="Disordered" evidence="1">
    <location>
        <begin position="34"/>
        <end position="270"/>
    </location>
</feature>
<evidence type="ECO:0000313" key="4">
    <source>
        <dbReference type="EMBL" id="KAB7755341.1"/>
    </source>
</evidence>
<name>A0A5N5V0C5_MYCPH</name>
<dbReference type="GeneID" id="74303689"/>
<evidence type="ECO:0000256" key="3">
    <source>
        <dbReference type="SAM" id="SignalP"/>
    </source>
</evidence>
<feature type="compositionally biased region" description="Pro residues" evidence="1">
    <location>
        <begin position="71"/>
        <end position="80"/>
    </location>
</feature>
<feature type="compositionally biased region" description="Acidic residues" evidence="1">
    <location>
        <begin position="166"/>
        <end position="185"/>
    </location>
</feature>
<evidence type="ECO:0000256" key="1">
    <source>
        <dbReference type="SAM" id="MobiDB-lite"/>
    </source>
</evidence>
<feature type="compositionally biased region" description="Low complexity" evidence="1">
    <location>
        <begin position="199"/>
        <end position="221"/>
    </location>
</feature>
<proteinExistence type="predicted"/>
<feature type="compositionally biased region" description="Acidic residues" evidence="1">
    <location>
        <begin position="231"/>
        <end position="243"/>
    </location>
</feature>
<dbReference type="AlphaFoldDB" id="A0A5N5V0C5"/>